<gene>
    <name evidence="3" type="primary">pglC</name>
    <name evidence="3" type="ORF">E7N58_01805</name>
</gene>
<dbReference type="InterPro" id="IPR003362">
    <property type="entry name" value="Bact_transf"/>
</dbReference>
<organism evidence="3 4">
    <name type="scientific">Campylobacter jejuni</name>
    <dbReference type="NCBI Taxonomy" id="197"/>
    <lineage>
        <taxon>Bacteria</taxon>
        <taxon>Pseudomonadati</taxon>
        <taxon>Campylobacterota</taxon>
        <taxon>Epsilonproteobacteria</taxon>
        <taxon>Campylobacterales</taxon>
        <taxon>Campylobacteraceae</taxon>
        <taxon>Campylobacter</taxon>
    </lineage>
</organism>
<evidence type="ECO:0000313" key="3">
    <source>
        <dbReference type="EMBL" id="EAK8192921.1"/>
    </source>
</evidence>
<evidence type="ECO:0000259" key="2">
    <source>
        <dbReference type="Pfam" id="PF02397"/>
    </source>
</evidence>
<dbReference type="PANTHER" id="PTHR30576:SF8">
    <property type="entry name" value="UNDECAPRENYL-PHOSPHATE GALACTOSE PHOSPHOTRANSFERASE"/>
    <property type="match status" value="1"/>
</dbReference>
<dbReference type="AlphaFoldDB" id="A0A3Z9I9G5"/>
<reference evidence="3 4" key="1">
    <citation type="submission" date="2019-04" db="EMBL/GenBank/DDBJ databases">
        <authorList>
            <person name="Ashton P.M."/>
            <person name="Dallman T."/>
            <person name="Nair S."/>
            <person name="De Pinna E."/>
            <person name="Peters T."/>
            <person name="Grant K."/>
        </authorList>
    </citation>
    <scope>NUCLEOTIDE SEQUENCE [LARGE SCALE GENOMIC DNA]</scope>
    <source>
        <strain evidence="3 4">OXC2299</strain>
    </source>
</reference>
<dbReference type="RefSeq" id="WP_032583016.1">
    <property type="nucleotide sequence ID" value="NZ_AP028332.1"/>
</dbReference>
<dbReference type="EC" id="2.7.8.36" evidence="3"/>
<dbReference type="GO" id="GO:0102334">
    <property type="term" value="F:N,N'-diacetylbacilliosaminyl-1-phosphate transferase activity"/>
    <property type="evidence" value="ECO:0007669"/>
    <property type="project" value="UniProtKB-EC"/>
</dbReference>
<name>A0A3Z9I9G5_CAMJU</name>
<dbReference type="PANTHER" id="PTHR30576">
    <property type="entry name" value="COLANIC BIOSYNTHESIS UDP-GLUCOSE LIPID CARRIER TRANSFERASE"/>
    <property type="match status" value="1"/>
</dbReference>
<evidence type="ECO:0000313" key="4">
    <source>
        <dbReference type="Proteomes" id="UP000358933"/>
    </source>
</evidence>
<dbReference type="Pfam" id="PF02397">
    <property type="entry name" value="Bac_transf"/>
    <property type="match status" value="1"/>
</dbReference>
<keyword evidence="3" id="KW-0808">Transferase</keyword>
<comment type="caution">
    <text evidence="3">The sequence shown here is derived from an EMBL/GenBank/DDBJ whole genome shotgun (WGS) entry which is preliminary data.</text>
</comment>
<accession>A0A3Z9I9G5</accession>
<feature type="domain" description="Bacterial sugar transferase" evidence="2">
    <location>
        <begin position="7"/>
        <end position="181"/>
    </location>
</feature>
<protein>
    <submittedName>
        <fullName evidence="3">Undecaprenyl phosphate N,N'-diacetylbacillosamine 1-phosphate transferase</fullName>
        <ecNumber evidence="3">2.7.8.36</ecNumber>
    </submittedName>
</protein>
<evidence type="ECO:0000256" key="1">
    <source>
        <dbReference type="ARBA" id="ARBA00006464"/>
    </source>
</evidence>
<dbReference type="EMBL" id="AACJKW010000002">
    <property type="protein sequence ID" value="EAK8192921.1"/>
    <property type="molecule type" value="Genomic_DNA"/>
</dbReference>
<sequence length="200" mass="23032">MYEKVFKRIFDFILALVLLVLFSPVILITALLLKITQGGVIFTQNRPGLDEKIFKIYKFKTMSDERDEKGELLSDELRLKAFGKIVRSLSLDELLQLFNVLKGDMSFVGPRPLLVEYLSLYNEEQKLRHKVRPGITGLAQVNGRNAISWQKKFELDVYYVKNISFLLDLKIMFLTALKVLKRSGVSKEGHVTTEKFNGKN</sequence>
<proteinExistence type="inferred from homology"/>
<dbReference type="Proteomes" id="UP000358933">
    <property type="component" value="Unassembled WGS sequence"/>
</dbReference>
<comment type="similarity">
    <text evidence="1">Belongs to the bacterial sugar transferase family.</text>
</comment>